<dbReference type="AlphaFoldDB" id="F2IBG8"/>
<keyword evidence="4" id="KW-1185">Reference proteome</keyword>
<dbReference type="OrthoDB" id="1490890at2"/>
<evidence type="ECO:0000313" key="3">
    <source>
        <dbReference type="EMBL" id="AEA44276.1"/>
    </source>
</evidence>
<dbReference type="InterPro" id="IPR022720">
    <property type="entry name" value="Motility-assoc_prot_GldM_N"/>
</dbReference>
<dbReference type="EMBL" id="CP002542">
    <property type="protein sequence ID" value="AEA44276.1"/>
    <property type="molecule type" value="Genomic_DNA"/>
</dbReference>
<proteinExistence type="predicted"/>
<accession>F2IBG8</accession>
<gene>
    <name evidence="3" type="ordered locus">Fluta_2290</name>
</gene>
<evidence type="ECO:0000313" key="4">
    <source>
        <dbReference type="Proteomes" id="UP000007463"/>
    </source>
</evidence>
<name>F2IBG8_FLUTR</name>
<dbReference type="eggNOG" id="ENOG502Z7S0">
    <property type="taxonomic scope" value="Bacteria"/>
</dbReference>
<dbReference type="Pfam" id="PF21601">
    <property type="entry name" value="GldM_2nd"/>
    <property type="match status" value="1"/>
</dbReference>
<protein>
    <recommendedName>
        <fullName evidence="5">Gliding motility-associated protein GldM</fullName>
    </recommendedName>
</protein>
<sequence length="578" mass="63006">MAGGKETPRQKMIGMMYLVLTALLALNVSKAILDAFVAIEENIQISNLNEYGRGEEKRLDLKEVAEDKSNPEAMKKAKILMGVVDKIDKMTIDQIKLLDGLKMEILEKCGENVKEVGPEFIVTKAYTDKDPLKPIRMNLMKVDGKDKYDEPMDVMGIADDIKRPTGNGIKMWDSYMKFRGDLASLIASSASTKEKKYSFKDPNIRNYKEIAEVSKTLDKAMKNVAPDDQDMLKKIYMSLTKKELDDMHEGEIKDVHWIGRTFDHSPSVAALASLSSLQKEILTARADAVSLIRLRVGGGEYSFNKIMALAYGPEVVNQNEDVELQVLMAAFDSDKQPSVTMGNAPVSKENIRDGKAFIKTKAGSTEMNLSGTITILNKSGVAKTLPWTKKIQVMKPQGTVSLPELNVLYKGYANKVEGVASGYDKTILTGSGVTLTQNGTGYIGTVSGAGKTASITVAGRNTTTNKTVTLGSFPFRVMTLPNPSLFFGATEEGGKASKVETRLFAKYSNSPLNATFTVLEYELNVAGAPRPAKGAGNVLSGEAMNLLKQAKPGSQISFMTKVVGPDKIQRKKGGVFTI</sequence>
<dbReference type="HOGENOM" id="CLU_039600_0_0_10"/>
<evidence type="ECO:0000259" key="2">
    <source>
        <dbReference type="Pfam" id="PF21601"/>
    </source>
</evidence>
<feature type="domain" description="Gliding motility-associated protein GldM first immunoglobulin-like" evidence="2">
    <location>
        <begin position="299"/>
        <end position="394"/>
    </location>
</feature>
<dbReference type="Proteomes" id="UP000007463">
    <property type="component" value="Chromosome"/>
</dbReference>
<dbReference type="RefSeq" id="WP_013687046.1">
    <property type="nucleotide sequence ID" value="NC_015321.1"/>
</dbReference>
<reference evidence="4" key="2">
    <citation type="submission" date="2011-02" db="EMBL/GenBank/DDBJ databases">
        <title>The complete genome of Fluviicola taffensis DSM 16823.</title>
        <authorList>
            <consortium name="US DOE Joint Genome Institute (JGI-PGF)"/>
            <person name="Lucas S."/>
            <person name="Copeland A."/>
            <person name="Lapidus A."/>
            <person name="Bruce D."/>
            <person name="Goodwin L."/>
            <person name="Pitluck S."/>
            <person name="Kyrpides N."/>
            <person name="Mavromatis K."/>
            <person name="Ivanova N."/>
            <person name="Mikhailova N."/>
            <person name="Pagani I."/>
            <person name="Chertkov O."/>
            <person name="Detter J.C."/>
            <person name="Han C."/>
            <person name="Tapia R."/>
            <person name="Land M."/>
            <person name="Hauser L."/>
            <person name="Markowitz V."/>
            <person name="Cheng J.-F."/>
            <person name="Hugenholtz P."/>
            <person name="Woyke T."/>
            <person name="Wu D."/>
            <person name="Tindall B."/>
            <person name="Pomrenke H.G."/>
            <person name="Brambilla E."/>
            <person name="Klenk H.-P."/>
            <person name="Eisen J.A."/>
        </authorList>
    </citation>
    <scope>NUCLEOTIDE SEQUENCE [LARGE SCALE GENOMIC DNA]</scope>
    <source>
        <strain evidence="4">DSM 16823 / RW262 / RW262</strain>
    </source>
</reference>
<evidence type="ECO:0000259" key="1">
    <source>
        <dbReference type="Pfam" id="PF12081"/>
    </source>
</evidence>
<dbReference type="InterPro" id="IPR048405">
    <property type="entry name" value="GldM_Ig-like-1"/>
</dbReference>
<dbReference type="KEGG" id="fte:Fluta_2290"/>
<feature type="domain" description="Gliding motility-associated protein GldM N-terminal" evidence="1">
    <location>
        <begin position="209"/>
        <end position="290"/>
    </location>
</feature>
<organism evidence="3 4">
    <name type="scientific">Fluviicola taffensis (strain DSM 16823 / NCIMB 13979 / RW262)</name>
    <dbReference type="NCBI Taxonomy" id="755732"/>
    <lineage>
        <taxon>Bacteria</taxon>
        <taxon>Pseudomonadati</taxon>
        <taxon>Bacteroidota</taxon>
        <taxon>Flavobacteriia</taxon>
        <taxon>Flavobacteriales</taxon>
        <taxon>Crocinitomicaceae</taxon>
        <taxon>Fluviicola</taxon>
    </lineage>
</organism>
<dbReference type="Pfam" id="PF12081">
    <property type="entry name" value="GldM_1st"/>
    <property type="match status" value="1"/>
</dbReference>
<dbReference type="STRING" id="755732.Fluta_2290"/>
<reference evidence="3 4" key="1">
    <citation type="journal article" date="2011" name="Stand. Genomic Sci.">
        <title>Complete genome sequence of the gliding freshwater bacterium Fluviicola taffensis type strain (RW262).</title>
        <authorList>
            <person name="Woyke T."/>
            <person name="Chertkov O."/>
            <person name="Lapidus A."/>
            <person name="Nolan M."/>
            <person name="Lucas S."/>
            <person name="Del Rio T.G."/>
            <person name="Tice H."/>
            <person name="Cheng J.F."/>
            <person name="Tapia R."/>
            <person name="Han C."/>
            <person name="Goodwin L."/>
            <person name="Pitluck S."/>
            <person name="Liolios K."/>
            <person name="Pagani I."/>
            <person name="Ivanova N."/>
            <person name="Huntemann M."/>
            <person name="Mavromatis K."/>
            <person name="Mikhailova N."/>
            <person name="Pati A."/>
            <person name="Chen A."/>
            <person name="Palaniappan K."/>
            <person name="Land M."/>
            <person name="Hauser L."/>
            <person name="Brambilla E.M."/>
            <person name="Rohde M."/>
            <person name="Mwirichia R."/>
            <person name="Sikorski J."/>
            <person name="Tindall B.J."/>
            <person name="Goker M."/>
            <person name="Bristow J."/>
            <person name="Eisen J.A."/>
            <person name="Markowitz V."/>
            <person name="Hugenholtz P."/>
            <person name="Klenk H.P."/>
            <person name="Kyrpides N.C."/>
        </authorList>
    </citation>
    <scope>NUCLEOTIDE SEQUENCE [LARGE SCALE GENOMIC DNA]</scope>
    <source>
        <strain evidence="4">DSM 16823 / RW262 / RW262</strain>
    </source>
</reference>
<evidence type="ECO:0008006" key="5">
    <source>
        <dbReference type="Google" id="ProtNLM"/>
    </source>
</evidence>